<dbReference type="KEGG" id="vra:111240604"/>
<dbReference type="GeneID" id="111240604"/>
<keyword evidence="1" id="KW-1185">Reference proteome</keyword>
<name>A0A3Q0EMW3_VIGRR</name>
<reference evidence="1" key="1">
    <citation type="journal article" date="2014" name="Nat. Commun.">
        <title>Genome sequence of mungbean and insights into evolution within Vigna species.</title>
        <authorList>
            <person name="Kang Y.J."/>
            <person name="Kim S.K."/>
            <person name="Kim M.Y."/>
            <person name="Lestari P."/>
            <person name="Kim K.H."/>
            <person name="Ha B.K."/>
            <person name="Jun T.H."/>
            <person name="Hwang W.J."/>
            <person name="Lee T."/>
            <person name="Lee J."/>
            <person name="Shim S."/>
            <person name="Yoon M.Y."/>
            <person name="Jang Y.E."/>
            <person name="Han K.S."/>
            <person name="Taeprayoon P."/>
            <person name="Yoon N."/>
            <person name="Somta P."/>
            <person name="Tanya P."/>
            <person name="Kim K.S."/>
            <person name="Gwag J.G."/>
            <person name="Moon J.K."/>
            <person name="Lee Y.H."/>
            <person name="Park B.S."/>
            <person name="Bombarely A."/>
            <person name="Doyle J.J."/>
            <person name="Jackson S.A."/>
            <person name="Schafleitner R."/>
            <person name="Srinives P."/>
            <person name="Varshney R.K."/>
            <person name="Lee S.H."/>
        </authorList>
    </citation>
    <scope>NUCLEOTIDE SEQUENCE [LARGE SCALE GENOMIC DNA]</scope>
    <source>
        <strain evidence="1">cv. VC1973A</strain>
    </source>
</reference>
<dbReference type="RefSeq" id="XP_022631724.1">
    <property type="nucleotide sequence ID" value="XM_022776003.1"/>
</dbReference>
<dbReference type="PANTHER" id="PTHR46148:SF60">
    <property type="entry name" value="CHROMO DOMAIN-CONTAINING PROTEIN"/>
    <property type="match status" value="1"/>
</dbReference>
<reference evidence="2" key="2">
    <citation type="submission" date="2025-08" db="UniProtKB">
        <authorList>
            <consortium name="RefSeq"/>
        </authorList>
    </citation>
    <scope>IDENTIFICATION</scope>
    <source>
        <tissue evidence="2">Leaf</tissue>
    </source>
</reference>
<evidence type="ECO:0000313" key="1">
    <source>
        <dbReference type="Proteomes" id="UP000087766"/>
    </source>
</evidence>
<dbReference type="AlphaFoldDB" id="A0A3Q0EMW3"/>
<gene>
    <name evidence="2" type="primary">LOC111240604</name>
</gene>
<dbReference type="PANTHER" id="PTHR46148">
    <property type="entry name" value="CHROMO DOMAIN-CONTAINING PROTEIN"/>
    <property type="match status" value="1"/>
</dbReference>
<protein>
    <submittedName>
        <fullName evidence="2">Uncharacterized protein LOC111240604</fullName>
    </submittedName>
</protein>
<proteinExistence type="predicted"/>
<accession>A0A3Q0EMW3</accession>
<dbReference type="OrthoDB" id="1939135at2759"/>
<evidence type="ECO:0000313" key="2">
    <source>
        <dbReference type="RefSeq" id="XP_022631724.1"/>
    </source>
</evidence>
<organism evidence="1 2">
    <name type="scientific">Vigna radiata var. radiata</name>
    <name type="common">Mung bean</name>
    <name type="synonym">Phaseolus aureus</name>
    <dbReference type="NCBI Taxonomy" id="3916"/>
    <lineage>
        <taxon>Eukaryota</taxon>
        <taxon>Viridiplantae</taxon>
        <taxon>Streptophyta</taxon>
        <taxon>Embryophyta</taxon>
        <taxon>Tracheophyta</taxon>
        <taxon>Spermatophyta</taxon>
        <taxon>Magnoliopsida</taxon>
        <taxon>eudicotyledons</taxon>
        <taxon>Gunneridae</taxon>
        <taxon>Pentapetalae</taxon>
        <taxon>rosids</taxon>
        <taxon>fabids</taxon>
        <taxon>Fabales</taxon>
        <taxon>Fabaceae</taxon>
        <taxon>Papilionoideae</taxon>
        <taxon>50 kb inversion clade</taxon>
        <taxon>NPAAA clade</taxon>
        <taxon>indigoferoid/millettioid clade</taxon>
        <taxon>Phaseoleae</taxon>
        <taxon>Vigna</taxon>
    </lineage>
</organism>
<dbReference type="Proteomes" id="UP000087766">
    <property type="component" value="Chromosome 11"/>
</dbReference>
<sequence length="193" mass="22340">MANLRERSSPWKTCILDHLGAWDEDGEALLTGPDLVQQTTEKVKLIQDRLKASQSRQKSYADKRRKPLEFAVGDHVFLRVTPTTGVERALRAKKLSPKKYVPDPSHVLEVEDIQVREDLSMEVQPVRVNENQTKWRNGRNVRLVKVVWDERTSDSNWEVADEMRSSYPHLFTEENEFTLEDALERNENTDAAP</sequence>